<proteinExistence type="predicted"/>
<evidence type="ECO:0000313" key="2">
    <source>
        <dbReference type="EMBL" id="KAE8422328.1"/>
    </source>
</evidence>
<evidence type="ECO:0000313" key="3">
    <source>
        <dbReference type="Proteomes" id="UP000325395"/>
    </source>
</evidence>
<keyword evidence="3" id="KW-1185">Reference proteome</keyword>
<sequence length="61" mass="7092">MLSSGREFAYVVFHGNRSHYPDSKCSKKLGCKLFCSASPHFFFFFLSLFSFLFLLFFFCPG</sequence>
<keyword evidence="1" id="KW-1133">Transmembrane helix</keyword>
<feature type="transmembrane region" description="Helical" evidence="1">
    <location>
        <begin position="41"/>
        <end position="59"/>
    </location>
</feature>
<protein>
    <submittedName>
        <fullName evidence="2">Uncharacterized protein</fullName>
    </submittedName>
</protein>
<name>A0ABQ6X0F5_9EURO</name>
<keyword evidence="1" id="KW-0812">Transmembrane</keyword>
<dbReference type="EMBL" id="ML735695">
    <property type="protein sequence ID" value="KAE8422328.1"/>
    <property type="molecule type" value="Genomic_DNA"/>
</dbReference>
<dbReference type="Proteomes" id="UP000325395">
    <property type="component" value="Unassembled WGS sequence"/>
</dbReference>
<reference evidence="2 3" key="1">
    <citation type="submission" date="2019-04" db="EMBL/GenBank/DDBJ databases">
        <authorList>
            <consortium name="DOE Joint Genome Institute"/>
            <person name="Mondo S."/>
            <person name="Kjaerbolling I."/>
            <person name="Vesth T."/>
            <person name="Frisvad J.C."/>
            <person name="Nybo J.L."/>
            <person name="Theobald S."/>
            <person name="Kildgaard S."/>
            <person name="Isbrandt T."/>
            <person name="Kuo A."/>
            <person name="Sato A."/>
            <person name="Lyhne E.K."/>
            <person name="Kogle M.E."/>
            <person name="Wiebenga A."/>
            <person name="Kun R.S."/>
            <person name="Lubbers R.J."/>
            <person name="Makela M.R."/>
            <person name="Barry K."/>
            <person name="Chovatia M."/>
            <person name="Clum A."/>
            <person name="Daum C."/>
            <person name="Haridas S."/>
            <person name="He G."/>
            <person name="LaButti K."/>
            <person name="Lipzen A."/>
            <person name="Riley R."/>
            <person name="Salamov A."/>
            <person name="Simmons B.A."/>
            <person name="Magnuson J.K."/>
            <person name="Henrissat B."/>
            <person name="Mortensen U.H."/>
            <person name="Larsen T.O."/>
            <person name="Devries R.P."/>
            <person name="Grigoriev I.V."/>
            <person name="Machida M."/>
            <person name="Baker S.E."/>
            <person name="Andersen M.R."/>
            <person name="Cantor M.N."/>
            <person name="Hua S.X."/>
        </authorList>
    </citation>
    <scope>NUCLEOTIDE SEQUENCE [LARGE SCALE GENOMIC DNA]</scope>
    <source>
        <strain evidence="2 3">CBS 117616</strain>
    </source>
</reference>
<organism evidence="2 3">
    <name type="scientific">Aspergillus pseudocaelatus</name>
    <dbReference type="NCBI Taxonomy" id="1825620"/>
    <lineage>
        <taxon>Eukaryota</taxon>
        <taxon>Fungi</taxon>
        <taxon>Dikarya</taxon>
        <taxon>Ascomycota</taxon>
        <taxon>Pezizomycotina</taxon>
        <taxon>Eurotiomycetes</taxon>
        <taxon>Eurotiomycetidae</taxon>
        <taxon>Eurotiales</taxon>
        <taxon>Aspergillaceae</taxon>
        <taxon>Aspergillus</taxon>
        <taxon>Aspergillus subgen. Circumdati</taxon>
    </lineage>
</organism>
<gene>
    <name evidence="2" type="ORF">BDV36DRAFT_245558</name>
</gene>
<accession>A0ABQ6X0F5</accession>
<evidence type="ECO:0000256" key="1">
    <source>
        <dbReference type="SAM" id="Phobius"/>
    </source>
</evidence>
<keyword evidence="1" id="KW-0472">Membrane</keyword>